<dbReference type="AlphaFoldDB" id="A0A8J5JI89"/>
<dbReference type="Proteomes" id="UP000747542">
    <property type="component" value="Unassembled WGS sequence"/>
</dbReference>
<sequence>MVVCFCGAAHNTRVGYSFDKKEVHQPPALSLASLKSILQEHKSAKVGWNVYKQAMKWVRVQSICLQHLREGIDIAQEALDSLFGEETHRNWTLATVCLGVNVAEAVANRMVGMGVTVTEEWESLIWTIVSLIRKWRPDFAGHTHQSQCLIFWVLCVFTNPAMCSNVYLRLEMLRLVQMWPDNWLTDHYVGIATAIGVLSTTRYLNADDLIGNDLQLGLAKPLTKVMGSLASYGHMAPFAKNALTQVKSLRLGRDAHSLAHLVELASEQAKMTQKGYLEGYMGVLSTLDSFEDVLYLLKTLVAKPPFMETFGSPGMAQVAAAAFVSVTSSLLAVGPQLMDNAMIGFTYLVFYNDIMYRSLAGQRSPNSVFLLLRRDHRQELSVINKIASDVGCPFLYLHKLYLEGPCKEMTESCPERFLDSVTQAVMEAPVLLHSSKMVVDESTLIHLLLTSPSDPFTRCPLDPDTYSRLPDLQDDIVAWRKDARVHQDISNSGQVNNTVGKAVDGTSNDTVRTDVDPSLDDIVNDSGSASGRGDSSTHNTRVGYSFDKEEVHQPPALSLASLKSILQEHKSAKVGWNVYKQAMKWVRVQSICLQHLREGIDIAQEALDSLFGEETHRNWTIATVCLGVNVAEAVANRMVGLGVSVTEEWESLIWTIVSLIRKWRPDFAGHTHQSQCLIFWVLCVFTNPAMCSNVYLRLEMLRLVQMWPDNWLTNRHIGFITARGVLTTTRYLKADDLIDDDLQLGLAKPLTRVMGSLTSYGHMAPFAKNALTQVKSLRLGRDAHSLAHLVELASEQAKMTQKGYLEGYMGVLSTLDSFEDVLYLLKTLVAKPPFMETFGSPGMAQVAAAAFVSVTSSLLAVGPQLMDNAMIGFTYLVFYNDIMYRSLAGQRSPNSVFLLLRRDHRQELSVINKIASDVGCPFLYLHKLYLEGPCKEMTESCPERFLDSVTQAVMEAPVLLHSSKMVVDESTLIHLLLTSPSDPFTRCPLDPDTYSRLPDLQDDIVAWRKDARVHQDISNSGQVNNTVGKAVDGTSNDTVRTDVDPSLDDIVNDSGRASGRGDSSSESH</sequence>
<dbReference type="Gene3D" id="3.30.40.10">
    <property type="entry name" value="Zinc/RING finger domain, C3HC4 (zinc finger)"/>
    <property type="match status" value="2"/>
</dbReference>
<dbReference type="InterPro" id="IPR003613">
    <property type="entry name" value="Ubox_domain"/>
</dbReference>
<dbReference type="PANTHER" id="PTHR13931:SF2">
    <property type="entry name" value="UBIQUITIN CONJUGATION FACTOR E4 B"/>
    <property type="match status" value="1"/>
</dbReference>
<organism evidence="3 4">
    <name type="scientific">Homarus americanus</name>
    <name type="common">American lobster</name>
    <dbReference type="NCBI Taxonomy" id="6706"/>
    <lineage>
        <taxon>Eukaryota</taxon>
        <taxon>Metazoa</taxon>
        <taxon>Ecdysozoa</taxon>
        <taxon>Arthropoda</taxon>
        <taxon>Crustacea</taxon>
        <taxon>Multicrustacea</taxon>
        <taxon>Malacostraca</taxon>
        <taxon>Eumalacostraca</taxon>
        <taxon>Eucarida</taxon>
        <taxon>Decapoda</taxon>
        <taxon>Pleocyemata</taxon>
        <taxon>Astacidea</taxon>
        <taxon>Nephropoidea</taxon>
        <taxon>Nephropidae</taxon>
        <taxon>Homarus</taxon>
    </lineage>
</organism>
<dbReference type="EMBL" id="JAHLQT010039062">
    <property type="protein sequence ID" value="KAG7156656.1"/>
    <property type="molecule type" value="Genomic_DNA"/>
</dbReference>
<gene>
    <name evidence="3" type="primary">UFD2-L4</name>
    <name evidence="3" type="ORF">Hamer_G006643</name>
</gene>
<reference evidence="3" key="1">
    <citation type="journal article" date="2021" name="Sci. Adv.">
        <title>The American lobster genome reveals insights on longevity, neural, and immune adaptations.</title>
        <authorList>
            <person name="Polinski J.M."/>
            <person name="Zimin A.V."/>
            <person name="Clark K.F."/>
            <person name="Kohn A.B."/>
            <person name="Sadowski N."/>
            <person name="Timp W."/>
            <person name="Ptitsyn A."/>
            <person name="Khanna P."/>
            <person name="Romanova D.Y."/>
            <person name="Williams P."/>
            <person name="Greenwood S.J."/>
            <person name="Moroz L.L."/>
            <person name="Walt D.R."/>
            <person name="Bodnar A.G."/>
        </authorList>
    </citation>
    <scope>NUCLEOTIDE SEQUENCE</scope>
    <source>
        <strain evidence="3">GMGI-L3</strain>
    </source>
</reference>
<dbReference type="PANTHER" id="PTHR13931">
    <property type="entry name" value="UBIQUITINATION FACTOR E4"/>
    <property type="match status" value="1"/>
</dbReference>
<dbReference type="SUPFAM" id="SSF57850">
    <property type="entry name" value="RING/U-box"/>
    <property type="match status" value="2"/>
</dbReference>
<dbReference type="GO" id="GO:0005737">
    <property type="term" value="C:cytoplasm"/>
    <property type="evidence" value="ECO:0007669"/>
    <property type="project" value="TreeGrafter"/>
</dbReference>
<feature type="compositionally biased region" description="Low complexity" evidence="1">
    <location>
        <begin position="1053"/>
        <end position="1062"/>
    </location>
</feature>
<dbReference type="GO" id="GO:0036503">
    <property type="term" value="P:ERAD pathway"/>
    <property type="evidence" value="ECO:0007669"/>
    <property type="project" value="InterPro"/>
</dbReference>
<dbReference type="GO" id="GO:0000151">
    <property type="term" value="C:ubiquitin ligase complex"/>
    <property type="evidence" value="ECO:0007669"/>
    <property type="project" value="InterPro"/>
</dbReference>
<feature type="domain" description="U-box" evidence="2">
    <location>
        <begin position="944"/>
        <end position="1007"/>
    </location>
</feature>
<dbReference type="InterPro" id="IPR013083">
    <property type="entry name" value="Znf_RING/FYVE/PHD"/>
</dbReference>
<name>A0A8J5JI89_HOMAM</name>
<feature type="compositionally biased region" description="Polar residues" evidence="1">
    <location>
        <begin position="490"/>
        <end position="510"/>
    </location>
</feature>
<feature type="compositionally biased region" description="Polar residues" evidence="1">
    <location>
        <begin position="1018"/>
        <end position="1038"/>
    </location>
</feature>
<feature type="compositionally biased region" description="Low complexity" evidence="1">
    <location>
        <begin position="525"/>
        <end position="536"/>
    </location>
</feature>
<dbReference type="GO" id="GO:0005634">
    <property type="term" value="C:nucleus"/>
    <property type="evidence" value="ECO:0007669"/>
    <property type="project" value="TreeGrafter"/>
</dbReference>
<keyword evidence="4" id="KW-1185">Reference proteome</keyword>
<evidence type="ECO:0000256" key="1">
    <source>
        <dbReference type="SAM" id="MobiDB-lite"/>
    </source>
</evidence>
<dbReference type="GO" id="GO:0034450">
    <property type="term" value="F:ubiquitin-ubiquitin ligase activity"/>
    <property type="evidence" value="ECO:0007669"/>
    <property type="project" value="InterPro"/>
</dbReference>
<accession>A0A8J5JI89</accession>
<feature type="region of interest" description="Disordered" evidence="1">
    <location>
        <begin position="1018"/>
        <end position="1068"/>
    </location>
</feature>
<protein>
    <submittedName>
        <fullName evidence="3">E4 ubiquitin-protein ligase UFD2-like 4</fullName>
    </submittedName>
</protein>
<evidence type="ECO:0000259" key="2">
    <source>
        <dbReference type="SMART" id="SM00504"/>
    </source>
</evidence>
<keyword evidence="3" id="KW-0436">Ligase</keyword>
<feature type="region of interest" description="Disordered" evidence="1">
    <location>
        <begin position="490"/>
        <end position="541"/>
    </location>
</feature>
<dbReference type="InterPro" id="IPR045132">
    <property type="entry name" value="UBE4"/>
</dbReference>
<dbReference type="GO" id="GO:0000209">
    <property type="term" value="P:protein polyubiquitination"/>
    <property type="evidence" value="ECO:0007669"/>
    <property type="project" value="TreeGrafter"/>
</dbReference>
<dbReference type="Pfam" id="PF04564">
    <property type="entry name" value="U-box"/>
    <property type="match status" value="2"/>
</dbReference>
<dbReference type="SMART" id="SM00504">
    <property type="entry name" value="Ubox"/>
    <property type="match status" value="2"/>
</dbReference>
<proteinExistence type="predicted"/>
<comment type="caution">
    <text evidence="3">The sequence shown here is derived from an EMBL/GenBank/DDBJ whole genome shotgun (WGS) entry which is preliminary data.</text>
</comment>
<dbReference type="GO" id="GO:0016874">
    <property type="term" value="F:ligase activity"/>
    <property type="evidence" value="ECO:0007669"/>
    <property type="project" value="UniProtKB-KW"/>
</dbReference>
<evidence type="ECO:0000313" key="4">
    <source>
        <dbReference type="Proteomes" id="UP000747542"/>
    </source>
</evidence>
<feature type="domain" description="U-box" evidence="2">
    <location>
        <begin position="416"/>
        <end position="479"/>
    </location>
</feature>
<evidence type="ECO:0000313" key="3">
    <source>
        <dbReference type="EMBL" id="KAG7156656.1"/>
    </source>
</evidence>